<dbReference type="GO" id="GO:0008977">
    <property type="term" value="F:prephenate dehydrogenase (NAD+) activity"/>
    <property type="evidence" value="ECO:0007669"/>
    <property type="project" value="TreeGrafter"/>
</dbReference>
<dbReference type="InterPro" id="IPR050812">
    <property type="entry name" value="Preph/Arog_dehydrog"/>
</dbReference>
<dbReference type="SUPFAM" id="SSF51735">
    <property type="entry name" value="NAD(P)-binding Rossmann-fold domains"/>
    <property type="match status" value="1"/>
</dbReference>
<dbReference type="EMBL" id="NSCI01000028">
    <property type="protein sequence ID" value="RAW86909.1"/>
    <property type="molecule type" value="Genomic_DNA"/>
</dbReference>
<dbReference type="GO" id="GO:0006571">
    <property type="term" value="P:tyrosine biosynthetic process"/>
    <property type="evidence" value="ECO:0007669"/>
    <property type="project" value="TreeGrafter"/>
</dbReference>
<dbReference type="Pfam" id="PF01370">
    <property type="entry name" value="Epimerase"/>
    <property type="match status" value="1"/>
</dbReference>
<gene>
    <name evidence="3" type="ORF">CKY01_17525</name>
</gene>
<evidence type="ECO:0000259" key="2">
    <source>
        <dbReference type="Pfam" id="PF01370"/>
    </source>
</evidence>
<dbReference type="PANTHER" id="PTHR21363:SF0">
    <property type="entry name" value="PREPHENATE DEHYDROGENASE [NADP(+)]"/>
    <property type="match status" value="1"/>
</dbReference>
<dbReference type="GO" id="GO:0070403">
    <property type="term" value="F:NAD+ binding"/>
    <property type="evidence" value="ECO:0007669"/>
    <property type="project" value="TreeGrafter"/>
</dbReference>
<evidence type="ECO:0000313" key="4">
    <source>
        <dbReference type="Proteomes" id="UP000250870"/>
    </source>
</evidence>
<dbReference type="InterPro" id="IPR001509">
    <property type="entry name" value="Epimerase_deHydtase"/>
</dbReference>
<keyword evidence="1" id="KW-0560">Oxidoreductase</keyword>
<organism evidence="3 4">
    <name type="scientific">Photorhabdus laumondii subsp. clarkei</name>
    <dbReference type="NCBI Taxonomy" id="2029685"/>
    <lineage>
        <taxon>Bacteria</taxon>
        <taxon>Pseudomonadati</taxon>
        <taxon>Pseudomonadota</taxon>
        <taxon>Gammaproteobacteria</taxon>
        <taxon>Enterobacterales</taxon>
        <taxon>Morganellaceae</taxon>
        <taxon>Photorhabdus</taxon>
    </lineage>
</organism>
<accession>A0A329VF11</accession>
<dbReference type="RefSeq" id="WP_113026605.1">
    <property type="nucleotide sequence ID" value="NZ_CAWNWQ010000028.1"/>
</dbReference>
<dbReference type="AlphaFoldDB" id="A0A329VF11"/>
<dbReference type="Proteomes" id="UP000250870">
    <property type="component" value="Unassembled WGS sequence"/>
</dbReference>
<dbReference type="PANTHER" id="PTHR21363">
    <property type="entry name" value="PREPHENATE DEHYDROGENASE"/>
    <property type="match status" value="1"/>
</dbReference>
<sequence>MNKRKFLVIGDTGVVGAFLVRLLVADGHHVVVIDKRAAPGEHWVMDAAELTGQGAHLLADTDALIFALPELTALDVLARCAGHTRENFWLINTCSIQRPFQDLAAEICPSAVSVGINPMFSPKLDCAGRPVVVCEDGHRQGKCSRACCA</sequence>
<evidence type="ECO:0000313" key="3">
    <source>
        <dbReference type="EMBL" id="RAW86909.1"/>
    </source>
</evidence>
<comment type="caution">
    <text evidence="3">The sequence shown here is derived from an EMBL/GenBank/DDBJ whole genome shotgun (WGS) entry which is preliminary data.</text>
</comment>
<evidence type="ECO:0000256" key="1">
    <source>
        <dbReference type="ARBA" id="ARBA00023002"/>
    </source>
</evidence>
<dbReference type="Gene3D" id="3.40.50.720">
    <property type="entry name" value="NAD(P)-binding Rossmann-like Domain"/>
    <property type="match status" value="1"/>
</dbReference>
<dbReference type="InterPro" id="IPR036291">
    <property type="entry name" value="NAD(P)-bd_dom_sf"/>
</dbReference>
<proteinExistence type="predicted"/>
<protein>
    <recommendedName>
        <fullName evidence="2">NAD-dependent epimerase/dehydratase domain-containing protein</fullName>
    </recommendedName>
</protein>
<name>A0A329VF11_9GAMM</name>
<feature type="domain" description="NAD-dependent epimerase/dehydratase" evidence="2">
    <location>
        <begin position="7"/>
        <end position="55"/>
    </location>
</feature>
<reference evidence="3 4" key="1">
    <citation type="journal article" date="2018" name="Int. J. Syst. Evol. Microbiol.">
        <title>Whole-genome-based revisit of Photorhabdus phylogeny: proposal for the elevation of most Photorhabdus subspecies to the species level and description of one novel species Photorhabdus bodei sp. nov., and one novel subspecies Photorhabdus laumondii subsp. clarkei subsp. nov.</title>
        <authorList>
            <person name="Machado R.A.R."/>
            <person name="Wuthrich D."/>
            <person name="Kuhnert P."/>
            <person name="Arce C.C.M."/>
            <person name="Thonen L."/>
            <person name="Ruiz C."/>
            <person name="Zhang X."/>
            <person name="Robert C.A.M."/>
            <person name="Karimi J."/>
            <person name="Kamali S."/>
            <person name="Ma J."/>
            <person name="Bruggmann R."/>
            <person name="Erb M."/>
        </authorList>
    </citation>
    <scope>NUCLEOTIDE SEQUENCE [LARGE SCALE GENOMIC DNA]</scope>
    <source>
        <strain evidence="3 4">BOJ-47</strain>
    </source>
</reference>